<organism evidence="5 6">
    <name type="scientific">Anaerohalosphaera lusitana</name>
    <dbReference type="NCBI Taxonomy" id="1936003"/>
    <lineage>
        <taxon>Bacteria</taxon>
        <taxon>Pseudomonadati</taxon>
        <taxon>Planctomycetota</taxon>
        <taxon>Phycisphaerae</taxon>
        <taxon>Sedimentisphaerales</taxon>
        <taxon>Anaerohalosphaeraceae</taxon>
        <taxon>Anaerohalosphaera</taxon>
    </lineage>
</organism>
<evidence type="ECO:0000313" key="6">
    <source>
        <dbReference type="Proteomes" id="UP000189674"/>
    </source>
</evidence>
<feature type="binding site" evidence="4">
    <location>
        <position position="129"/>
    </location>
    <ligand>
        <name>a divalent metal cation</name>
        <dbReference type="ChEBI" id="CHEBI:60240"/>
        <label>2</label>
    </ligand>
</feature>
<dbReference type="PANTHER" id="PTHR46124">
    <property type="entry name" value="D-AMINOACYL-TRNA DEACYLASE"/>
    <property type="match status" value="1"/>
</dbReference>
<dbReference type="InterPro" id="IPR001130">
    <property type="entry name" value="TatD-like"/>
</dbReference>
<evidence type="ECO:0000313" key="5">
    <source>
        <dbReference type="EMBL" id="AQT69884.1"/>
    </source>
</evidence>
<gene>
    <name evidence="5" type="primary">ycfH</name>
    <name evidence="5" type="ORF">STSP2_03084</name>
</gene>
<dbReference type="PROSITE" id="PS01090">
    <property type="entry name" value="TATD_2"/>
    <property type="match status" value="1"/>
</dbReference>
<sequence length="257" mass="29181">MQLIDTHAHLTFPEIETQVEDVLARSREAGVDRWITIGTDPEQIEKTIELARRHDNMWAAVGVHPHHASEVDQPHLDRIRELAADPKVVAIGEAGLDYHYELSVRDKQKEVFRAQLQIAADTNLPIVVHTRKAFEDSMEILDEFAGKLKNVVIHCYSGTPEQTQQVLDRGFYISFTGIVTFKRTDDVREVAKMVPLDRMMIETDTPYISPEPVRKQKPNEPALMIHTAKLLANLHGLPLETFAQKVTATSEKFFNLA</sequence>
<reference evidence="6" key="1">
    <citation type="submission" date="2017-02" db="EMBL/GenBank/DDBJ databases">
        <title>Comparative genomics and description of representatives of a novel lineage of planctomycetes thriving in anoxic sediments.</title>
        <authorList>
            <person name="Spring S."/>
            <person name="Bunk B."/>
            <person name="Sproer C."/>
        </authorList>
    </citation>
    <scope>NUCLEOTIDE SEQUENCE [LARGE SCALE GENOMIC DNA]</scope>
    <source>
        <strain evidence="6">ST-NAGAB-D1</strain>
    </source>
</reference>
<protein>
    <submittedName>
        <fullName evidence="5">Putative deoxyribonuclease YcfH</fullName>
        <ecNumber evidence="5">3.1.21.-</ecNumber>
    </submittedName>
</protein>
<dbReference type="InterPro" id="IPR018228">
    <property type="entry name" value="DNase_TatD-rel_CS"/>
</dbReference>
<proteinExistence type="inferred from homology"/>
<dbReference type="Proteomes" id="UP000189674">
    <property type="component" value="Chromosome"/>
</dbReference>
<feature type="binding site" evidence="4">
    <location>
        <position position="154"/>
    </location>
    <ligand>
        <name>a divalent metal cation</name>
        <dbReference type="ChEBI" id="CHEBI:60240"/>
        <label>2</label>
    </ligand>
</feature>
<keyword evidence="3 5" id="KW-0378">Hydrolase</keyword>
<dbReference type="InterPro" id="IPR032466">
    <property type="entry name" value="Metal_Hydrolase"/>
</dbReference>
<feature type="binding site" evidence="4">
    <location>
        <position position="7"/>
    </location>
    <ligand>
        <name>a divalent metal cation</name>
        <dbReference type="ChEBI" id="CHEBI:60240"/>
        <label>1</label>
    </ligand>
</feature>
<feature type="binding site" evidence="4">
    <location>
        <position position="93"/>
    </location>
    <ligand>
        <name>a divalent metal cation</name>
        <dbReference type="ChEBI" id="CHEBI:60240"/>
        <label>1</label>
    </ligand>
</feature>
<dbReference type="SUPFAM" id="SSF51556">
    <property type="entry name" value="Metallo-dependent hydrolases"/>
    <property type="match status" value="1"/>
</dbReference>
<evidence type="ECO:0000256" key="3">
    <source>
        <dbReference type="ARBA" id="ARBA00022801"/>
    </source>
</evidence>
<dbReference type="GO" id="GO:0004536">
    <property type="term" value="F:DNA nuclease activity"/>
    <property type="evidence" value="ECO:0007669"/>
    <property type="project" value="InterPro"/>
</dbReference>
<dbReference type="InterPro" id="IPR015991">
    <property type="entry name" value="TatD/YcfH-like"/>
</dbReference>
<dbReference type="AlphaFoldDB" id="A0A1U9NQ75"/>
<dbReference type="GO" id="GO:0005829">
    <property type="term" value="C:cytosol"/>
    <property type="evidence" value="ECO:0007669"/>
    <property type="project" value="TreeGrafter"/>
</dbReference>
<dbReference type="GO" id="GO:0016788">
    <property type="term" value="F:hydrolase activity, acting on ester bonds"/>
    <property type="evidence" value="ECO:0007669"/>
    <property type="project" value="InterPro"/>
</dbReference>
<dbReference type="EC" id="3.1.21.-" evidence="5"/>
<dbReference type="GO" id="GO:0046872">
    <property type="term" value="F:metal ion binding"/>
    <property type="evidence" value="ECO:0007669"/>
    <property type="project" value="UniProtKB-KW"/>
</dbReference>
<keyword evidence="6" id="KW-1185">Reference proteome</keyword>
<dbReference type="PIRSF" id="PIRSF005902">
    <property type="entry name" value="DNase_TatD"/>
    <property type="match status" value="1"/>
</dbReference>
<dbReference type="NCBIfam" id="TIGR00010">
    <property type="entry name" value="YchF/TatD family DNA exonuclease"/>
    <property type="match status" value="1"/>
</dbReference>
<comment type="similarity">
    <text evidence="1">Belongs to the metallo-dependent hydrolases superfamily. TatD-type hydrolase family.</text>
</comment>
<dbReference type="STRING" id="1936003.STSP2_03084"/>
<keyword evidence="2 4" id="KW-0479">Metal-binding</keyword>
<dbReference type="Pfam" id="PF01026">
    <property type="entry name" value="TatD_DNase"/>
    <property type="match status" value="1"/>
</dbReference>
<dbReference type="OrthoDB" id="9810005at2"/>
<dbReference type="RefSeq" id="WP_146663526.1">
    <property type="nucleotide sequence ID" value="NZ_CP019791.1"/>
</dbReference>
<dbReference type="EMBL" id="CP019791">
    <property type="protein sequence ID" value="AQT69884.1"/>
    <property type="molecule type" value="Genomic_DNA"/>
</dbReference>
<feature type="binding site" evidence="4">
    <location>
        <position position="204"/>
    </location>
    <ligand>
        <name>a divalent metal cation</name>
        <dbReference type="ChEBI" id="CHEBI:60240"/>
        <label>1</label>
    </ligand>
</feature>
<dbReference type="Gene3D" id="3.20.20.140">
    <property type="entry name" value="Metal-dependent hydrolases"/>
    <property type="match status" value="1"/>
</dbReference>
<evidence type="ECO:0000256" key="1">
    <source>
        <dbReference type="ARBA" id="ARBA00009275"/>
    </source>
</evidence>
<dbReference type="KEGG" id="alus:STSP2_03084"/>
<evidence type="ECO:0000256" key="2">
    <source>
        <dbReference type="ARBA" id="ARBA00022723"/>
    </source>
</evidence>
<accession>A0A1U9NQ75</accession>
<feature type="binding site" evidence="4">
    <location>
        <position position="9"/>
    </location>
    <ligand>
        <name>a divalent metal cation</name>
        <dbReference type="ChEBI" id="CHEBI:60240"/>
        <label>1</label>
    </ligand>
</feature>
<evidence type="ECO:0000256" key="4">
    <source>
        <dbReference type="PIRSR" id="PIRSR005902-1"/>
    </source>
</evidence>
<name>A0A1U9NQ75_9BACT</name>
<dbReference type="FunFam" id="3.20.20.140:FF:000005">
    <property type="entry name" value="TatD family hydrolase"/>
    <property type="match status" value="1"/>
</dbReference>
<dbReference type="CDD" id="cd01310">
    <property type="entry name" value="TatD_DNAse"/>
    <property type="match status" value="1"/>
</dbReference>
<dbReference type="PANTHER" id="PTHR46124:SF2">
    <property type="entry name" value="D-AMINOACYL-TRNA DEACYLASE"/>
    <property type="match status" value="1"/>
</dbReference>